<dbReference type="Proteomes" id="UP001152747">
    <property type="component" value="Unassembled WGS sequence"/>
</dbReference>
<name>A0A9P1N7V6_9PELO</name>
<evidence type="ECO:0000313" key="3">
    <source>
        <dbReference type="Proteomes" id="UP001152747"/>
    </source>
</evidence>
<feature type="compositionally biased region" description="Basic residues" evidence="1">
    <location>
        <begin position="36"/>
        <end position="53"/>
    </location>
</feature>
<keyword evidence="3" id="KW-1185">Reference proteome</keyword>
<feature type="compositionally biased region" description="Basic and acidic residues" evidence="1">
    <location>
        <begin position="82"/>
        <end position="94"/>
    </location>
</feature>
<comment type="caution">
    <text evidence="2">The sequence shown here is derived from an EMBL/GenBank/DDBJ whole genome shotgun (WGS) entry which is preliminary data.</text>
</comment>
<evidence type="ECO:0000313" key="2">
    <source>
        <dbReference type="EMBL" id="CAI5451331.1"/>
    </source>
</evidence>
<reference evidence="2" key="1">
    <citation type="submission" date="2022-11" db="EMBL/GenBank/DDBJ databases">
        <authorList>
            <person name="Kikuchi T."/>
        </authorList>
    </citation>
    <scope>NUCLEOTIDE SEQUENCE</scope>
    <source>
        <strain evidence="2">PS1010</strain>
    </source>
</reference>
<proteinExistence type="predicted"/>
<evidence type="ECO:0000256" key="1">
    <source>
        <dbReference type="SAM" id="MobiDB-lite"/>
    </source>
</evidence>
<accession>A0A9P1N7V6</accession>
<feature type="region of interest" description="Disordered" evidence="1">
    <location>
        <begin position="29"/>
        <end position="110"/>
    </location>
</feature>
<gene>
    <name evidence="2" type="ORF">CAMP_LOCUS13968</name>
</gene>
<dbReference type="EMBL" id="CANHGI010000005">
    <property type="protein sequence ID" value="CAI5451331.1"/>
    <property type="molecule type" value="Genomic_DNA"/>
</dbReference>
<organism evidence="2 3">
    <name type="scientific">Caenorhabditis angaria</name>
    <dbReference type="NCBI Taxonomy" id="860376"/>
    <lineage>
        <taxon>Eukaryota</taxon>
        <taxon>Metazoa</taxon>
        <taxon>Ecdysozoa</taxon>
        <taxon>Nematoda</taxon>
        <taxon>Chromadorea</taxon>
        <taxon>Rhabditida</taxon>
        <taxon>Rhabditina</taxon>
        <taxon>Rhabditomorpha</taxon>
        <taxon>Rhabditoidea</taxon>
        <taxon>Rhabditidae</taxon>
        <taxon>Peloderinae</taxon>
        <taxon>Caenorhabditis</taxon>
    </lineage>
</organism>
<protein>
    <submittedName>
        <fullName evidence="2">Uncharacterized protein</fullName>
    </submittedName>
</protein>
<sequence length="232" mass="26401">MFVNWEISKILTLIFLTVISLSICCKTPKNQVKQKTSQKQKNKKKKKGKKKGSTGKSELNSSFGKEVDGLAPYDKSLDDEERSQSDRSPTKKVESQQGPPQKFDKATRDRHMKYMKDKIASEKEDAKSSKFKVKGPIHIPKEATKYDLENQRCEAPNDIVLKKVYFDEKLNERYIIGTDYDDIELDDTTVAQSTMQQSTHVSGRDTIRKKKGPSGITLDQTSTVDTKIMTIQ</sequence>
<dbReference type="AlphaFoldDB" id="A0A9P1N7V6"/>